<protein>
    <submittedName>
        <fullName evidence="2">Uncharacterized protein</fullName>
    </submittedName>
</protein>
<organism evidence="2 3">
    <name type="scientific">Blattamonas nauphoetae</name>
    <dbReference type="NCBI Taxonomy" id="2049346"/>
    <lineage>
        <taxon>Eukaryota</taxon>
        <taxon>Metamonada</taxon>
        <taxon>Preaxostyla</taxon>
        <taxon>Oxymonadida</taxon>
        <taxon>Blattamonas</taxon>
    </lineage>
</organism>
<name>A0ABQ9WWB5_9EUKA</name>
<evidence type="ECO:0000313" key="2">
    <source>
        <dbReference type="EMBL" id="KAK2943806.1"/>
    </source>
</evidence>
<feature type="transmembrane region" description="Helical" evidence="1">
    <location>
        <begin position="1906"/>
        <end position="1929"/>
    </location>
</feature>
<keyword evidence="1" id="KW-0812">Transmembrane</keyword>
<dbReference type="InterPro" id="IPR011050">
    <property type="entry name" value="Pectin_lyase_fold/virulence"/>
</dbReference>
<reference evidence="2 3" key="1">
    <citation type="journal article" date="2022" name="bioRxiv">
        <title>Genomics of Preaxostyla Flagellates Illuminates Evolutionary Transitions and the Path Towards Mitochondrial Loss.</title>
        <authorList>
            <person name="Novak L.V.F."/>
            <person name="Treitli S.C."/>
            <person name="Pyrih J."/>
            <person name="Halakuc P."/>
            <person name="Pipaliya S.V."/>
            <person name="Vacek V."/>
            <person name="Brzon O."/>
            <person name="Soukal P."/>
            <person name="Eme L."/>
            <person name="Dacks J.B."/>
            <person name="Karnkowska A."/>
            <person name="Elias M."/>
            <person name="Hampl V."/>
        </authorList>
    </citation>
    <scope>NUCLEOTIDE SEQUENCE [LARGE SCALE GENOMIC DNA]</scope>
    <source>
        <strain evidence="2">NAU3</strain>
        <tissue evidence="2">Gut</tissue>
    </source>
</reference>
<comment type="caution">
    <text evidence="2">The sequence shown here is derived from an EMBL/GenBank/DDBJ whole genome shotgun (WGS) entry which is preliminary data.</text>
</comment>
<evidence type="ECO:0000313" key="3">
    <source>
        <dbReference type="Proteomes" id="UP001281761"/>
    </source>
</evidence>
<keyword evidence="3" id="KW-1185">Reference proteome</keyword>
<gene>
    <name evidence="2" type="ORF">BLNAU_21284</name>
</gene>
<keyword evidence="1" id="KW-1133">Transmembrane helix</keyword>
<dbReference type="Proteomes" id="UP001281761">
    <property type="component" value="Unassembled WGS sequence"/>
</dbReference>
<keyword evidence="1" id="KW-0472">Membrane</keyword>
<sequence>MHMERRTLASKMKLDVEGQNRQEAETGTNTMFIFWNCTASLWNVLLDSSVMGTTVGRLRESCVTIVGSRILSNAEQSPFVIVGGGSAVGSWISVIDSVHESSDCLVLLPLVWEMSSELDESGSVLVSGSGMEVSNVHLIAGSGPLFGRSEQATRETRRDDSRVETRLIGSRIVNTTSEVGVRSGVEGIGEGLVGCSVSSSTNHLCGTAIGGMDDGGSLLSLNTSFTCCHTPSWTNADPNIRQNQYLKGRTAISSITSPHVFTLCTFKQCSAQKNGGAIATETNKIILQIDQCSFHTCSCIISTGWGGAISVCPPDGGQATLSVSSSSFFGCTAPFGGSLYLFRVHDLSVSECVFLDSKSSFFGGAIAIANTSFGASAGITNTLFQNCRETTTGTSFGGAAFHIHNCPSHKLSYVQFRLCVAAGGRGHDVFLQGSPFTSSSYSTCDSTSSNKHRVSSGSSDNSSLLKDTEFEATIESLAWTETGDDTVTFILTLDKAVSGTMMVLVSNLEGTRQEVNGMAPKIGRVLFSFVSSAVGTCSSSVGESELLQLPLSDYKILAASISNHKATTPSDLLAAPAIPTIIRASCDLDESGTEVDVTFSGMVIPEGPCTLTLNDSSTLEVTFSDESGTSVGSVTKGVSGKDGEWSEKTEYVLTGIVSLVSPATSIEIASDVGFRIPAAARLSKVSVSGFVDPRKTSVQLSFESLKLEANKNYILKLKQTESSEDAITRELETDGNGDVLDVTESLYPFMTEAEERRKQLKFGKSYEVLSLTASGRTRSVLISSFVITMPDEPMRITSSSCSLGGDQQKSALVILKGVKLGGGMEFNVTVQKMIGLAASGEDIVLSGRLSGSSSSTEHTHSVDIFGVSNAPLSFDTKYLITKFVAKDYVSAVDAFVTFFVPAEPARITGARSWLNGKKDELIVELSGSALSSSSDLSVVMTGTSHSVSSSGGLFNVSSTKCFVKFAIGLNEDESNVVFGGHYDLLSVGSGSSSVIVTPGLVVDVDHPPRIVSIVVPEEVTTSTFDLSVSGSHLPSGKTYTVTLTTDHTFEISFNSASAGASTVTIGGSGQVQYDTSYTIQSIILSESEKEDEHILFSELTFKTPRGPTLSSISCDFDPSDPDSVKVSLSTERMPIADFTIVVETIEPDDSPSETVELTITSSAISSGFVVVKVYKQTGTLKYGTNYLVTQMWSGSVVVVLANRLFSTPPEPIRITSASCSLGGDQEKSALVSLKGVKLGGGMEFNVTVQKMIGLAASGEDIVLSGRLSGSSSSTEHILSVEIFGISNTPLSFDTKYLITKFVVKDSVSTVDADATFFVPAEPARIVDVKRRQLNPDRTRMLVLLKGRALDSRTGLVCLMKGNTLLEWLSDVAVVNNTHCTLEFTVGGTENSTHMKYGEEYTLQGSWTASSGFHVESGIKVRVPFPPKITDLKFTFSNTLHTGCFVDLTGTDLIVGNSLNVTLNESLSFITTITSETKARSSEQLIGWTTSLNHNTQYTITSIEAMNEDDGTTFCDPLITKAPGSLPDDVVIYVDSDSSSDSSLFCGDRTRPCSTIEDGWKIVEGVGISTFSISILHNTTQTEQVKILSHHEVVIESKPSTKPELFVSPSLSSSELDGEGMVDVCGGRLRVHDVDVVLSDSASVIFIRMVGGYLTIETCSLVGPKGTPAINNIESGHDLCEWDTGALILVDSTTTITSTRLTHLSSGAINMKKGNLTISSSSIDSNTPHSSSFPSLRHNIRCSEGGEIEVGSLNGGDGSSETHPHLWLSHDDCLLSGNDVKVNAPFFVPTLSSSSTSKLNKTEKAFILTINGTTLIPCSLMLEVFEKKKDGTEGQSKQFPLALDTTMSFNDSTIELSLPLSSLSSFDASLEWDGRLLFGKDEKSSSFTIQLSAADRRSQAVRENMKWWIPLLVSLICLLIFIVVIVFVCWRRRRQTKQNTLLAQPQELAPIDEKMEIEYEDSVTMEVSKIVESTKMENRESIASKEIDSDLAECLNCGEGFVTSFVPKKATLYELLHRERKTLANRRQCEIQLSRGLDQMARMAEFSKMLQHVTSHRILIGKDGSLNVNLEKPEGTGSGLSKMGAMFENSYQKLRKWLSNLE</sequence>
<evidence type="ECO:0000256" key="1">
    <source>
        <dbReference type="SAM" id="Phobius"/>
    </source>
</evidence>
<dbReference type="SUPFAM" id="SSF51126">
    <property type="entry name" value="Pectin lyase-like"/>
    <property type="match status" value="1"/>
</dbReference>
<dbReference type="EMBL" id="JARBJD010000327">
    <property type="protein sequence ID" value="KAK2943806.1"/>
    <property type="molecule type" value="Genomic_DNA"/>
</dbReference>
<proteinExistence type="predicted"/>
<accession>A0ABQ9WWB5</accession>